<evidence type="ECO:0000259" key="1">
    <source>
        <dbReference type="PROSITE" id="PS50106"/>
    </source>
</evidence>
<evidence type="ECO:0000259" key="2">
    <source>
        <dbReference type="PROSITE" id="PS51022"/>
    </source>
</evidence>
<dbReference type="InterPro" id="IPR014775">
    <property type="entry name" value="L27_C"/>
</dbReference>
<dbReference type="PROSITE" id="PS51022">
    <property type="entry name" value="L27"/>
    <property type="match status" value="1"/>
</dbReference>
<dbReference type="PANTHER" id="PTHR14063">
    <property type="entry name" value="PROTEIN LIN-7 HOMOLOG"/>
    <property type="match status" value="1"/>
</dbReference>
<reference evidence="3" key="1">
    <citation type="submission" date="2017-09" db="EMBL/GenBank/DDBJ databases">
        <title>New genomic data challenges the traditional vision of epithelium evolution in sponges and ctenophores.</title>
        <authorList>
            <person name="Belahbib H."/>
            <person name="Renard E."/>
            <person name="Santini S."/>
            <person name="Jourda C."/>
            <person name="Claverie J.-M."/>
            <person name="Borchiellini C."/>
            <person name="Le Bivic A."/>
        </authorList>
    </citation>
    <scope>NUCLEOTIDE SEQUENCE</scope>
    <source>
        <strain evidence="3">ID8</strain>
    </source>
</reference>
<evidence type="ECO:0000313" key="4">
    <source>
        <dbReference type="EMBL" id="KAI6651741.1"/>
    </source>
</evidence>
<dbReference type="InterPro" id="IPR051109">
    <property type="entry name" value="MAM_complex_regulator"/>
</dbReference>
<organism evidence="3">
    <name type="scientific">Oopsacas minuta</name>
    <dbReference type="NCBI Taxonomy" id="111878"/>
    <lineage>
        <taxon>Eukaryota</taxon>
        <taxon>Metazoa</taxon>
        <taxon>Porifera</taxon>
        <taxon>Hexactinellida</taxon>
        <taxon>Hexasterophora</taxon>
        <taxon>Lyssacinosida</taxon>
        <taxon>Leucopsacidae</taxon>
        <taxon>Oopsacas</taxon>
    </lineage>
</organism>
<reference evidence="4" key="2">
    <citation type="submission" date="2022-02" db="EMBL/GenBank/DDBJ databases">
        <authorList>
            <person name="Santini S."/>
            <person name="Jourda C."/>
            <person name="Belahbib H."/>
            <person name="Rocher C."/>
            <person name="Selva M."/>
            <person name="Borchiellini C."/>
            <person name="Renard E."/>
        </authorList>
    </citation>
    <scope>NUCLEOTIDE SEQUENCE</scope>
    <source>
        <strain evidence="4">SPO-2</strain>
    </source>
</reference>
<dbReference type="AlphaFoldDB" id="A0A2P1GIU5"/>
<dbReference type="InterPro" id="IPR036034">
    <property type="entry name" value="PDZ_sf"/>
</dbReference>
<reference evidence="4 5" key="3">
    <citation type="journal article" date="2023" name="BMC Biol.">
        <title>The compact genome of the sponge Oopsacas minuta (Hexactinellida) is lacking key metazoan core genes.</title>
        <authorList>
            <person name="Santini S."/>
            <person name="Schenkelaars Q."/>
            <person name="Jourda C."/>
            <person name="Duchesne M."/>
            <person name="Belahbib H."/>
            <person name="Rocher C."/>
            <person name="Selva M."/>
            <person name="Riesgo A."/>
            <person name="Vervoort M."/>
            <person name="Leys S.P."/>
            <person name="Kodjabachian L."/>
            <person name="Le Bivic A."/>
            <person name="Borchiellini C."/>
            <person name="Claverie J.M."/>
            <person name="Renard E."/>
        </authorList>
    </citation>
    <scope>NUCLEOTIDE SEQUENCE [LARGE SCALE GENOMIC DNA]</scope>
    <source>
        <strain evidence="4">SPO-2</strain>
    </source>
</reference>
<feature type="domain" description="PDZ" evidence="1">
    <location>
        <begin position="137"/>
        <end position="220"/>
    </location>
</feature>
<evidence type="ECO:0000313" key="5">
    <source>
        <dbReference type="Proteomes" id="UP001165289"/>
    </source>
</evidence>
<accession>A0A2P1GIU5</accession>
<dbReference type="Gene3D" id="1.10.287.650">
    <property type="entry name" value="L27 domain"/>
    <property type="match status" value="1"/>
</dbReference>
<protein>
    <submittedName>
        <fullName evidence="3">LIN</fullName>
    </submittedName>
</protein>
<dbReference type="SUPFAM" id="SSF101288">
    <property type="entry name" value="L27 domain"/>
    <property type="match status" value="1"/>
</dbReference>
<sequence length="251" mass="27745">MAQHNPLPQGLPNEHHISMMADHHSSLQHFHLATQPQFTPTPAPPPAQNCNLQRDIARAVELINKIQSKERVPDDKLQKLKEVLESPFLQTVREVYESIYNSVDHQANVDVKANVVAKATVAAFGASEGYGHPRVVELPLQTSNSEGLGFSVVGGKELQTPVMITKVSTGGLGDRFGHLKRGDQILSINGTNVEQETHENVVNLMKSSRGSIRLVVRYVPKVLESLESRLETQREKVMLERSTSKGLDLAQ</sequence>
<dbReference type="SMART" id="SM00569">
    <property type="entry name" value="L27"/>
    <property type="match status" value="1"/>
</dbReference>
<dbReference type="EMBL" id="MF959456">
    <property type="protein sequence ID" value="AVM85901.1"/>
    <property type="molecule type" value="mRNA"/>
</dbReference>
<proteinExistence type="evidence at transcript level"/>
<feature type="domain" description="L27" evidence="2">
    <location>
        <begin position="52"/>
        <end position="107"/>
    </location>
</feature>
<keyword evidence="5" id="KW-1185">Reference proteome</keyword>
<dbReference type="InterPro" id="IPR036892">
    <property type="entry name" value="L27_dom_sf"/>
</dbReference>
<dbReference type="InterPro" id="IPR001478">
    <property type="entry name" value="PDZ"/>
</dbReference>
<dbReference type="SUPFAM" id="SSF50156">
    <property type="entry name" value="PDZ domain-like"/>
    <property type="match status" value="1"/>
</dbReference>
<dbReference type="PROSITE" id="PS50106">
    <property type="entry name" value="PDZ"/>
    <property type="match status" value="1"/>
</dbReference>
<evidence type="ECO:0000313" key="3">
    <source>
        <dbReference type="EMBL" id="AVM85901.1"/>
    </source>
</evidence>
<gene>
    <name evidence="4" type="ORF">LOD99_4989</name>
</gene>
<dbReference type="SMART" id="SM00228">
    <property type="entry name" value="PDZ"/>
    <property type="match status" value="1"/>
</dbReference>
<dbReference type="OrthoDB" id="10056216at2759"/>
<dbReference type="InterPro" id="IPR004172">
    <property type="entry name" value="L27_dom"/>
</dbReference>
<dbReference type="Proteomes" id="UP001165289">
    <property type="component" value="Unassembled WGS sequence"/>
</dbReference>
<dbReference type="Gene3D" id="2.30.42.10">
    <property type="match status" value="1"/>
</dbReference>
<dbReference type="Pfam" id="PF02828">
    <property type="entry name" value="L27"/>
    <property type="match status" value="1"/>
</dbReference>
<dbReference type="Pfam" id="PF00595">
    <property type="entry name" value="PDZ"/>
    <property type="match status" value="1"/>
</dbReference>
<name>A0A2P1GIU5_9METZ</name>
<dbReference type="EMBL" id="JAKMXF010000302">
    <property type="protein sequence ID" value="KAI6651741.1"/>
    <property type="molecule type" value="Genomic_DNA"/>
</dbReference>